<dbReference type="Proteomes" id="UP000321523">
    <property type="component" value="Unassembled WGS sequence"/>
</dbReference>
<dbReference type="InterPro" id="IPR004222">
    <property type="entry name" value="Me_mOase_g"/>
</dbReference>
<gene>
    <name evidence="1" type="ORF">SAE02_68230</name>
</gene>
<dbReference type="NCBIfam" id="NF045805">
    <property type="entry name" value="MethMoxGammaMmoZ"/>
    <property type="match status" value="1"/>
</dbReference>
<dbReference type="Pfam" id="PF02964">
    <property type="entry name" value="MeMO_Hyd_G"/>
    <property type="match status" value="1"/>
</dbReference>
<dbReference type="GO" id="GO:0015947">
    <property type="term" value="P:methane metabolic process"/>
    <property type="evidence" value="ECO:0007669"/>
    <property type="project" value="InterPro"/>
</dbReference>
<dbReference type="InterPro" id="IPR015952">
    <property type="entry name" value="Me_mOase_g_dom1"/>
</dbReference>
<keyword evidence="2" id="KW-1185">Reference proteome</keyword>
<dbReference type="InterPro" id="IPR054953">
    <property type="entry name" value="MethMoxGammaMmoZ"/>
</dbReference>
<dbReference type="GO" id="GO:0015049">
    <property type="term" value="F:methane monooxygenase [NAD(P)H] activity"/>
    <property type="evidence" value="ECO:0007669"/>
    <property type="project" value="InterPro"/>
</dbReference>
<name>A0A512E1T4_9PROT</name>
<dbReference type="EMBL" id="BJYZ01000047">
    <property type="protein sequence ID" value="GEO42675.1"/>
    <property type="molecule type" value="Genomic_DNA"/>
</dbReference>
<dbReference type="InterPro" id="IPR015953">
    <property type="entry name" value="Me_mOase_g_dom2"/>
</dbReference>
<organism evidence="1 2">
    <name type="scientific">Skermanella aerolata</name>
    <dbReference type="NCBI Taxonomy" id="393310"/>
    <lineage>
        <taxon>Bacteria</taxon>
        <taxon>Pseudomonadati</taxon>
        <taxon>Pseudomonadota</taxon>
        <taxon>Alphaproteobacteria</taxon>
        <taxon>Rhodospirillales</taxon>
        <taxon>Azospirillaceae</taxon>
        <taxon>Skermanella</taxon>
    </lineage>
</organism>
<proteinExistence type="predicted"/>
<reference evidence="1 2" key="1">
    <citation type="submission" date="2019-07" db="EMBL/GenBank/DDBJ databases">
        <title>Whole genome shotgun sequence of Skermanella aerolata NBRC 106429.</title>
        <authorList>
            <person name="Hosoyama A."/>
            <person name="Uohara A."/>
            <person name="Ohji S."/>
            <person name="Ichikawa N."/>
        </authorList>
    </citation>
    <scope>NUCLEOTIDE SEQUENCE [LARGE SCALE GENOMIC DNA]</scope>
    <source>
        <strain evidence="1 2">NBRC 106429</strain>
    </source>
</reference>
<dbReference type="Gene3D" id="1.20.1280.30">
    <property type="entry name" value="Methane monooxygenase, gamma chain, domain 2"/>
    <property type="match status" value="1"/>
</dbReference>
<dbReference type="AlphaFoldDB" id="A0A512E1T4"/>
<dbReference type="OrthoDB" id="4620104at2"/>
<evidence type="ECO:0000313" key="2">
    <source>
        <dbReference type="Proteomes" id="UP000321523"/>
    </source>
</evidence>
<dbReference type="SUPFAM" id="SSF47152">
    <property type="entry name" value="Methane monooxygenase hydrolase, gamma subunit"/>
    <property type="match status" value="1"/>
</dbReference>
<dbReference type="RefSeq" id="WP_044435966.1">
    <property type="nucleotide sequence ID" value="NZ_BJYZ01000047.1"/>
</dbReference>
<accession>A0A512E1T4</accession>
<protein>
    <recommendedName>
        <fullName evidence="3">Methane monooxygenase</fullName>
    </recommendedName>
</protein>
<dbReference type="InterPro" id="IPR036123">
    <property type="entry name" value="Me_mOase_sf_g"/>
</dbReference>
<sequence>MGGYPVHDNPVRRRWLSKIDELHSVDEATKFIQQFRRDCTSHLRKTYDLDLDYLWIEGQIEQRLAILKESKFSDADLLAKCTTGEDAGTTADQWVERMVNTQDKYEAEKMLIEFRQDYKPPVMPVNAFLKADAAMGSRLMELRNLNYHTLSLEELRRERGVGVIYVAER</sequence>
<evidence type="ECO:0008006" key="3">
    <source>
        <dbReference type="Google" id="ProtNLM"/>
    </source>
</evidence>
<evidence type="ECO:0000313" key="1">
    <source>
        <dbReference type="EMBL" id="GEO42675.1"/>
    </source>
</evidence>
<comment type="caution">
    <text evidence="1">The sequence shown here is derived from an EMBL/GenBank/DDBJ whole genome shotgun (WGS) entry which is preliminary data.</text>
</comment>
<dbReference type="Gene3D" id="1.20.1280.10">
    <property type="entry name" value="Methane monooxygenase, gamma chain, domain 1"/>
    <property type="match status" value="1"/>
</dbReference>